<dbReference type="InterPro" id="IPR001829">
    <property type="entry name" value="Pili_assmbl_chaperone_bac"/>
</dbReference>
<keyword evidence="6 8" id="KW-0143">Chaperone</keyword>
<evidence type="ECO:0000313" key="13">
    <source>
        <dbReference type="Proteomes" id="UP001275664"/>
    </source>
</evidence>
<protein>
    <submittedName>
        <fullName evidence="12">Fimbrial chaperone</fullName>
    </submittedName>
</protein>
<evidence type="ECO:0000313" key="12">
    <source>
        <dbReference type="EMBL" id="MDX6041841.1"/>
    </source>
</evidence>
<dbReference type="Proteomes" id="UP001275664">
    <property type="component" value="Unassembled WGS sequence"/>
</dbReference>
<proteinExistence type="inferred from homology"/>
<dbReference type="InterPro" id="IPR016148">
    <property type="entry name" value="Pili_assmbl_chaperone_C"/>
</dbReference>
<dbReference type="InterPro" id="IPR016147">
    <property type="entry name" value="Pili_assmbl_chaperone_N"/>
</dbReference>
<evidence type="ECO:0000259" key="11">
    <source>
        <dbReference type="Pfam" id="PF02753"/>
    </source>
</evidence>
<accession>A0ABU4QRD3</accession>
<organism evidence="12 13">
    <name type="scientific">Scandinavium lactucae</name>
    <dbReference type="NCBI Taxonomy" id="3095028"/>
    <lineage>
        <taxon>Bacteria</taxon>
        <taxon>Pseudomonadati</taxon>
        <taxon>Pseudomonadota</taxon>
        <taxon>Gammaproteobacteria</taxon>
        <taxon>Enterobacterales</taxon>
        <taxon>Enterobacteriaceae</taxon>
        <taxon>Scandinavium</taxon>
    </lineage>
</organism>
<dbReference type="PRINTS" id="PR00969">
    <property type="entry name" value="CHAPERONPILI"/>
</dbReference>
<dbReference type="SUPFAM" id="SSF49584">
    <property type="entry name" value="Periplasmic chaperone C-domain"/>
    <property type="match status" value="1"/>
</dbReference>
<reference evidence="12 13" key="1">
    <citation type="submission" date="2023-11" db="EMBL/GenBank/DDBJ databases">
        <title>Scandinavium wanjuensis sp. nov., isolated from lettuce South Korea.</title>
        <authorList>
            <person name="Park J."/>
            <person name="Park S."/>
            <person name="Oh K.K."/>
            <person name="Cho G.S."/>
            <person name="Franz C.M.A.P."/>
        </authorList>
    </citation>
    <scope>NUCLEOTIDE SEQUENCE [LARGE SCALE GENOMIC DNA]</scope>
    <source>
        <strain evidence="12 13">V105_6</strain>
    </source>
</reference>
<dbReference type="Gene3D" id="2.60.40.10">
    <property type="entry name" value="Immunoglobulins"/>
    <property type="match status" value="2"/>
</dbReference>
<keyword evidence="3" id="KW-1029">Fimbrium biogenesis</keyword>
<evidence type="ECO:0000256" key="3">
    <source>
        <dbReference type="ARBA" id="ARBA00022558"/>
    </source>
</evidence>
<dbReference type="InterPro" id="IPR050643">
    <property type="entry name" value="Periplasmic_pilus_chap"/>
</dbReference>
<dbReference type="NCBIfam" id="NF007398">
    <property type="entry name" value="PRK09926.1"/>
    <property type="match status" value="1"/>
</dbReference>
<dbReference type="PANTHER" id="PTHR30251:SF2">
    <property type="entry name" value="FIMBRIAL CHAPERONE YADV-RELATED"/>
    <property type="match status" value="1"/>
</dbReference>
<dbReference type="PROSITE" id="PS00635">
    <property type="entry name" value="PILI_CHAPERONE"/>
    <property type="match status" value="1"/>
</dbReference>
<dbReference type="InterPro" id="IPR008962">
    <property type="entry name" value="PapD-like_sf"/>
</dbReference>
<dbReference type="EMBL" id="JAWXRD010000038">
    <property type="protein sequence ID" value="MDX6041841.1"/>
    <property type="molecule type" value="Genomic_DNA"/>
</dbReference>
<feature type="signal peptide" evidence="9">
    <location>
        <begin position="1"/>
        <end position="27"/>
    </location>
</feature>
<evidence type="ECO:0000256" key="5">
    <source>
        <dbReference type="ARBA" id="ARBA00022764"/>
    </source>
</evidence>
<dbReference type="InterPro" id="IPR036316">
    <property type="entry name" value="Pili_assmbl_chap_C_dom_sf"/>
</dbReference>
<dbReference type="Pfam" id="PF00345">
    <property type="entry name" value="PapD_N"/>
    <property type="match status" value="1"/>
</dbReference>
<evidence type="ECO:0000256" key="6">
    <source>
        <dbReference type="ARBA" id="ARBA00023186"/>
    </source>
</evidence>
<keyword evidence="7" id="KW-0393">Immunoglobulin domain</keyword>
<dbReference type="InterPro" id="IPR013783">
    <property type="entry name" value="Ig-like_fold"/>
</dbReference>
<keyword evidence="5" id="KW-0574">Periplasm</keyword>
<evidence type="ECO:0000256" key="9">
    <source>
        <dbReference type="SAM" id="SignalP"/>
    </source>
</evidence>
<feature type="domain" description="Pili assembly chaperone N-terminal" evidence="10">
    <location>
        <begin position="29"/>
        <end position="150"/>
    </location>
</feature>
<dbReference type="Pfam" id="PF02753">
    <property type="entry name" value="PapD_C"/>
    <property type="match status" value="1"/>
</dbReference>
<dbReference type="RefSeq" id="WP_319786604.1">
    <property type="nucleotide sequence ID" value="NZ_JAWXRD010000038.1"/>
</dbReference>
<name>A0ABU4QRD3_9ENTR</name>
<keyword evidence="4 9" id="KW-0732">Signal</keyword>
<evidence type="ECO:0000259" key="10">
    <source>
        <dbReference type="Pfam" id="PF00345"/>
    </source>
</evidence>
<evidence type="ECO:0000256" key="2">
    <source>
        <dbReference type="ARBA" id="ARBA00007399"/>
    </source>
</evidence>
<feature type="domain" description="Pili assembly chaperone C-terminal" evidence="11">
    <location>
        <begin position="176"/>
        <end position="239"/>
    </location>
</feature>
<feature type="chain" id="PRO_5046236491" evidence="9">
    <location>
        <begin position="28"/>
        <end position="245"/>
    </location>
</feature>
<evidence type="ECO:0000256" key="4">
    <source>
        <dbReference type="ARBA" id="ARBA00022729"/>
    </source>
</evidence>
<dbReference type="PANTHER" id="PTHR30251">
    <property type="entry name" value="PILUS ASSEMBLY CHAPERONE"/>
    <property type="match status" value="1"/>
</dbReference>
<evidence type="ECO:0000256" key="1">
    <source>
        <dbReference type="ARBA" id="ARBA00004418"/>
    </source>
</evidence>
<dbReference type="SUPFAM" id="SSF49354">
    <property type="entry name" value="PapD-like"/>
    <property type="match status" value="1"/>
</dbReference>
<comment type="caution">
    <text evidence="12">The sequence shown here is derived from an EMBL/GenBank/DDBJ whole genome shotgun (WGS) entry which is preliminary data.</text>
</comment>
<dbReference type="InterPro" id="IPR018046">
    <property type="entry name" value="Pili_assmbl_chaperone_CS"/>
</dbReference>
<comment type="subcellular location">
    <subcellularLocation>
        <location evidence="1 8">Periplasm</location>
    </subcellularLocation>
</comment>
<comment type="similarity">
    <text evidence="2 8">Belongs to the periplasmic pilus chaperone family.</text>
</comment>
<evidence type="ECO:0000256" key="7">
    <source>
        <dbReference type="ARBA" id="ARBA00023319"/>
    </source>
</evidence>
<evidence type="ECO:0000256" key="8">
    <source>
        <dbReference type="RuleBase" id="RU003918"/>
    </source>
</evidence>
<gene>
    <name evidence="12" type="ORF">SIK69_16765</name>
</gene>
<keyword evidence="13" id="KW-1185">Reference proteome</keyword>
<sequence length="245" mass="26730">MRIKHYNNFVPVVGLLASLLMAPASQADIVISGTRVIYPAGQKSVTVKLENRGGKPLLVQSWIDDGRENTNPQELNIPFLVTPPVSRIDPSKGQTIKVTYLGTALPQDKESMFWFNVLEVPPKANGADDQNILQLAFRTRIKLFYRPAGLKGNPSEAAKTLVWKAKTTGQNLFVDVKNPSPFHVSFSDAFLVNGKAKYEIETVMLKPGESQSFKVKGLAVAPAGAKVEYSIINDFGGASKDEASL</sequence>